<dbReference type="Proteomes" id="UP001139887">
    <property type="component" value="Unassembled WGS sequence"/>
</dbReference>
<gene>
    <name evidence="4" type="ORF">IWW36_003838</name>
</gene>
<proteinExistence type="predicted"/>
<dbReference type="InterPro" id="IPR018114">
    <property type="entry name" value="TRYPSIN_HIS"/>
</dbReference>
<dbReference type="InterPro" id="IPR001314">
    <property type="entry name" value="Peptidase_S1A"/>
</dbReference>
<dbReference type="EMBL" id="JANBUW010000307">
    <property type="protein sequence ID" value="KAJ2847485.1"/>
    <property type="molecule type" value="Genomic_DNA"/>
</dbReference>
<dbReference type="InterPro" id="IPR033116">
    <property type="entry name" value="TRYPSIN_SER"/>
</dbReference>
<dbReference type="InterPro" id="IPR043504">
    <property type="entry name" value="Peptidase_S1_PA_chymotrypsin"/>
</dbReference>
<dbReference type="InterPro" id="IPR001254">
    <property type="entry name" value="Trypsin_dom"/>
</dbReference>
<dbReference type="OrthoDB" id="6380398at2759"/>
<dbReference type="SUPFAM" id="SSF50494">
    <property type="entry name" value="Trypsin-like serine proteases"/>
    <property type="match status" value="1"/>
</dbReference>
<name>A0A9W8I4P7_9FUNG</name>
<keyword evidence="2" id="KW-0720">Serine protease</keyword>
<evidence type="ECO:0000256" key="2">
    <source>
        <dbReference type="RuleBase" id="RU363034"/>
    </source>
</evidence>
<dbReference type="PROSITE" id="PS50240">
    <property type="entry name" value="TRYPSIN_DOM"/>
    <property type="match status" value="1"/>
</dbReference>
<dbReference type="Gene3D" id="2.40.10.10">
    <property type="entry name" value="Trypsin-like serine proteases"/>
    <property type="match status" value="1"/>
</dbReference>
<keyword evidence="1" id="KW-1015">Disulfide bond</keyword>
<evidence type="ECO:0000259" key="3">
    <source>
        <dbReference type="PROSITE" id="PS50240"/>
    </source>
</evidence>
<keyword evidence="2" id="KW-0378">Hydrolase</keyword>
<dbReference type="PROSITE" id="PS00134">
    <property type="entry name" value="TRYPSIN_HIS"/>
    <property type="match status" value="1"/>
</dbReference>
<comment type="caution">
    <text evidence="4">The sequence shown here is derived from an EMBL/GenBank/DDBJ whole genome shotgun (WGS) entry which is preliminary data.</text>
</comment>
<evidence type="ECO:0000256" key="1">
    <source>
        <dbReference type="ARBA" id="ARBA00023157"/>
    </source>
</evidence>
<dbReference type="GO" id="GO:0006508">
    <property type="term" value="P:proteolysis"/>
    <property type="evidence" value="ECO:0007669"/>
    <property type="project" value="UniProtKB-KW"/>
</dbReference>
<evidence type="ECO:0000313" key="5">
    <source>
        <dbReference type="Proteomes" id="UP001139887"/>
    </source>
</evidence>
<dbReference type="PANTHER" id="PTHR24252">
    <property type="entry name" value="ACROSIN-RELATED"/>
    <property type="match status" value="1"/>
</dbReference>
<protein>
    <recommendedName>
        <fullName evidence="3">Peptidase S1 domain-containing protein</fullName>
    </recommendedName>
</protein>
<feature type="domain" description="Peptidase S1" evidence="3">
    <location>
        <begin position="39"/>
        <end position="283"/>
    </location>
</feature>
<keyword evidence="2" id="KW-0645">Protease</keyword>
<dbReference type="AlphaFoldDB" id="A0A9W8I4P7"/>
<keyword evidence="5" id="KW-1185">Reference proteome</keyword>
<accession>A0A9W8I4P7</accession>
<organism evidence="4 5">
    <name type="scientific">Coemansia brasiliensis</name>
    <dbReference type="NCBI Taxonomy" id="2650707"/>
    <lineage>
        <taxon>Eukaryota</taxon>
        <taxon>Fungi</taxon>
        <taxon>Fungi incertae sedis</taxon>
        <taxon>Zoopagomycota</taxon>
        <taxon>Kickxellomycotina</taxon>
        <taxon>Kickxellomycetes</taxon>
        <taxon>Kickxellales</taxon>
        <taxon>Kickxellaceae</taxon>
        <taxon>Coemansia</taxon>
    </lineage>
</organism>
<dbReference type="InterPro" id="IPR009003">
    <property type="entry name" value="Peptidase_S1_PA"/>
</dbReference>
<dbReference type="CDD" id="cd00190">
    <property type="entry name" value="Tryp_SPc"/>
    <property type="match status" value="1"/>
</dbReference>
<dbReference type="PROSITE" id="PS00135">
    <property type="entry name" value="TRYPSIN_SER"/>
    <property type="match status" value="1"/>
</dbReference>
<dbReference type="GO" id="GO:0004252">
    <property type="term" value="F:serine-type endopeptidase activity"/>
    <property type="evidence" value="ECO:0007669"/>
    <property type="project" value="InterPro"/>
</dbReference>
<dbReference type="PRINTS" id="PR00722">
    <property type="entry name" value="CHYMOTRYPSIN"/>
</dbReference>
<reference evidence="4" key="1">
    <citation type="submission" date="2022-07" db="EMBL/GenBank/DDBJ databases">
        <title>Phylogenomic reconstructions and comparative analyses of Kickxellomycotina fungi.</title>
        <authorList>
            <person name="Reynolds N.K."/>
            <person name="Stajich J.E."/>
            <person name="Barry K."/>
            <person name="Grigoriev I.V."/>
            <person name="Crous P."/>
            <person name="Smith M.E."/>
        </authorList>
    </citation>
    <scope>NUCLEOTIDE SEQUENCE</scope>
    <source>
        <strain evidence="4">NRRL 1566</strain>
    </source>
</reference>
<sequence>MRRIISLLAILGVSGIVATGKVVFKRPIQREALEHLGRVIGGTDASSGSYPFAAFLMVDEGDSTAFCGGSIISPEWILTAGHCVVDTSGGNKFHPHMLINGTEHPHDLNQKLQTKWPFSGREGKSQREFKTVGPKDIVVGVGSIYNVQTEPQKVSKVIAHPDLNLDYFDNDIALIKLKHKLKFNAHVQPIHIDTDVVSDGLTVTGIGWGKTSLESQTTANVLQQVDLQTGDEGLCRRIRPEFDDNDGNYICVTTPEGRDTCSGDSGGPLLRRCNGDPRLTGSL</sequence>
<evidence type="ECO:0000313" key="4">
    <source>
        <dbReference type="EMBL" id="KAJ2847485.1"/>
    </source>
</evidence>
<feature type="non-terminal residue" evidence="4">
    <location>
        <position position="283"/>
    </location>
</feature>
<dbReference type="PANTHER" id="PTHR24252:SF7">
    <property type="entry name" value="HYALIN"/>
    <property type="match status" value="1"/>
</dbReference>
<dbReference type="Pfam" id="PF00089">
    <property type="entry name" value="Trypsin"/>
    <property type="match status" value="2"/>
</dbReference>
<dbReference type="SMART" id="SM00020">
    <property type="entry name" value="Tryp_SPc"/>
    <property type="match status" value="1"/>
</dbReference>